<accession>A0AAU7JJ43</accession>
<organism evidence="1">
    <name type="scientific">Alsobacter sp. KACC 23698</name>
    <dbReference type="NCBI Taxonomy" id="3149229"/>
    <lineage>
        <taxon>Bacteria</taxon>
        <taxon>Pseudomonadati</taxon>
        <taxon>Pseudomonadota</taxon>
        <taxon>Alphaproteobacteria</taxon>
        <taxon>Hyphomicrobiales</taxon>
        <taxon>Alsobacteraceae</taxon>
        <taxon>Alsobacter</taxon>
    </lineage>
</organism>
<evidence type="ECO:0000313" key="1">
    <source>
        <dbReference type="EMBL" id="XBO40335.1"/>
    </source>
</evidence>
<dbReference type="RefSeq" id="WP_406857191.1">
    <property type="nucleotide sequence ID" value="NZ_CP157484.1"/>
</dbReference>
<dbReference type="EMBL" id="CP157484">
    <property type="protein sequence ID" value="XBO40335.1"/>
    <property type="molecule type" value="Genomic_DNA"/>
</dbReference>
<name>A0AAU7JJ43_9HYPH</name>
<gene>
    <name evidence="1" type="ORF">ABEG18_06050</name>
</gene>
<dbReference type="AlphaFoldDB" id="A0AAU7JJ43"/>
<protein>
    <submittedName>
        <fullName evidence="1">Uncharacterized protein</fullName>
    </submittedName>
</protein>
<proteinExistence type="predicted"/>
<reference evidence="1" key="1">
    <citation type="submission" date="2024-05" db="EMBL/GenBank/DDBJ databases">
        <authorList>
            <person name="Kim S."/>
            <person name="Heo J."/>
            <person name="Choi H."/>
            <person name="Choi Y."/>
            <person name="Kwon S.-W."/>
            <person name="Kim Y."/>
        </authorList>
    </citation>
    <scope>NUCLEOTIDE SEQUENCE</scope>
    <source>
        <strain evidence="1">KACC 23698</strain>
    </source>
</reference>
<sequence>MLLQQIRAFAVHAERERRLFHLGGMQDEPASSDSRRLAGELLGFKLETAMQILAIRERILTEAVAAGTADRCALEAWQDRIGACFPDLAEIYARRRAIAADAAADRAAYPGR</sequence>